<dbReference type="Ensembl" id="ENSGMOT00000002911.2">
    <property type="protein sequence ID" value="ENSGMOP00000002820.1"/>
    <property type="gene ID" value="ENSGMOG00000002688.2"/>
</dbReference>
<reference evidence="2" key="1">
    <citation type="submission" date="2025-08" db="UniProtKB">
        <authorList>
            <consortium name="Ensembl"/>
        </authorList>
    </citation>
    <scope>IDENTIFICATION</scope>
</reference>
<dbReference type="RefSeq" id="XP_030230799.1">
    <property type="nucleotide sequence ID" value="XM_030374939.1"/>
</dbReference>
<dbReference type="Gene3D" id="3.40.50.150">
    <property type="entry name" value="Vaccinia Virus protein VP39"/>
    <property type="match status" value="1"/>
</dbReference>
<keyword evidence="3" id="KW-1185">Reference proteome</keyword>
<gene>
    <name evidence="2" type="primary">LOC115557257</name>
</gene>
<dbReference type="OMA" id="DLIAKPW"/>
<dbReference type="PANTHER" id="PTHR45036">
    <property type="entry name" value="METHYLTRANSFERASE LIKE 7B"/>
    <property type="match status" value="1"/>
</dbReference>
<dbReference type="InterPro" id="IPR013216">
    <property type="entry name" value="Methyltransf_11"/>
</dbReference>
<evidence type="ECO:0000313" key="2">
    <source>
        <dbReference type="Ensembl" id="ENSGMOP00000002820.1"/>
    </source>
</evidence>
<accession>A0A8C4Z062</accession>
<dbReference type="AlphaFoldDB" id="A0A8C4Z062"/>
<dbReference type="GeneID" id="115557257"/>
<feature type="domain" description="Methyltransferase type 11" evidence="1">
    <location>
        <begin position="74"/>
        <end position="171"/>
    </location>
</feature>
<name>A0A8C4Z062_GADMO</name>
<dbReference type="CTD" id="569131"/>
<dbReference type="OrthoDB" id="416496at2759"/>
<dbReference type="GeneTree" id="ENSGT00940000154786"/>
<dbReference type="CDD" id="cd02440">
    <property type="entry name" value="AdoMet_MTases"/>
    <property type="match status" value="1"/>
</dbReference>
<dbReference type="GO" id="GO:0008757">
    <property type="term" value="F:S-adenosylmethionine-dependent methyltransferase activity"/>
    <property type="evidence" value="ECO:0007669"/>
    <property type="project" value="InterPro"/>
</dbReference>
<dbReference type="Pfam" id="PF08241">
    <property type="entry name" value="Methyltransf_11"/>
    <property type="match status" value="1"/>
</dbReference>
<dbReference type="SUPFAM" id="SSF53335">
    <property type="entry name" value="S-adenosyl-L-methionine-dependent methyltransferases"/>
    <property type="match status" value="1"/>
</dbReference>
<protein>
    <submittedName>
        <fullName evidence="2">Thiol methyltransferase 1A, tandem duplicate 3</fullName>
    </submittedName>
</protein>
<dbReference type="InterPro" id="IPR029063">
    <property type="entry name" value="SAM-dependent_MTases_sf"/>
</dbReference>
<sequence>MELLMNFLTLFFKVLTLPLQLIEAVGLYQWYKGFFALLMSKISVSYNAKMDDKKRDLFSNLPDFKKPSEPLTVLEIGCGTGTNFKYYPPGCKVICTDPNRHFKKYLEKGMSENTHLSFERFLVAAGEDMGSIEDEAVDAVVATLVLCSVRDMTRTIQEAHRMLRPGGALFFMEHVVAERSSWTYFFQHVLQPMWYYFGDGCELTRSTWNDLEAAGFSELKLKRIEAPLNFLIKPHIVGYAVK</sequence>
<proteinExistence type="predicted"/>
<evidence type="ECO:0000259" key="1">
    <source>
        <dbReference type="Pfam" id="PF08241"/>
    </source>
</evidence>
<dbReference type="Proteomes" id="UP000694546">
    <property type="component" value="Chromosome 13"/>
</dbReference>
<organism evidence="2 3">
    <name type="scientific">Gadus morhua</name>
    <name type="common">Atlantic cod</name>
    <dbReference type="NCBI Taxonomy" id="8049"/>
    <lineage>
        <taxon>Eukaryota</taxon>
        <taxon>Metazoa</taxon>
        <taxon>Chordata</taxon>
        <taxon>Craniata</taxon>
        <taxon>Vertebrata</taxon>
        <taxon>Euteleostomi</taxon>
        <taxon>Actinopterygii</taxon>
        <taxon>Neopterygii</taxon>
        <taxon>Teleostei</taxon>
        <taxon>Neoteleostei</taxon>
        <taxon>Acanthomorphata</taxon>
        <taxon>Zeiogadaria</taxon>
        <taxon>Gadariae</taxon>
        <taxon>Gadiformes</taxon>
        <taxon>Gadoidei</taxon>
        <taxon>Gadidae</taxon>
        <taxon>Gadus</taxon>
    </lineage>
</organism>
<evidence type="ECO:0000313" key="3">
    <source>
        <dbReference type="Proteomes" id="UP000694546"/>
    </source>
</evidence>
<dbReference type="InterPro" id="IPR052356">
    <property type="entry name" value="Thiol_S-MT"/>
</dbReference>
<reference evidence="2" key="2">
    <citation type="submission" date="2025-09" db="UniProtKB">
        <authorList>
            <consortium name="Ensembl"/>
        </authorList>
    </citation>
    <scope>IDENTIFICATION</scope>
</reference>
<dbReference type="KEGG" id="gmh:115557257"/>
<dbReference type="PANTHER" id="PTHR45036:SF1">
    <property type="entry name" value="METHYLTRANSFERASE LIKE 7A"/>
    <property type="match status" value="1"/>
</dbReference>